<proteinExistence type="predicted"/>
<name>A0ABW6XMG5_9ACTN</name>
<protein>
    <submittedName>
        <fullName evidence="3">Protein phosphatase 2C domain-containing protein</fullName>
    </submittedName>
</protein>
<dbReference type="Gene3D" id="3.60.40.10">
    <property type="entry name" value="PPM-type phosphatase domain"/>
    <property type="match status" value="1"/>
</dbReference>
<dbReference type="Pfam" id="PF13672">
    <property type="entry name" value="PP2C_2"/>
    <property type="match status" value="1"/>
</dbReference>
<evidence type="ECO:0000256" key="1">
    <source>
        <dbReference type="SAM" id="MobiDB-lite"/>
    </source>
</evidence>
<evidence type="ECO:0000313" key="3">
    <source>
        <dbReference type="EMBL" id="MFF5918612.1"/>
    </source>
</evidence>
<dbReference type="EMBL" id="JBIBDZ010000002">
    <property type="protein sequence ID" value="MFF5918612.1"/>
    <property type="molecule type" value="Genomic_DNA"/>
</dbReference>
<gene>
    <name evidence="3" type="ORF">ACFY8C_09715</name>
</gene>
<feature type="compositionally biased region" description="Basic and acidic residues" evidence="1">
    <location>
        <begin position="244"/>
        <end position="263"/>
    </location>
</feature>
<dbReference type="InterPro" id="IPR036457">
    <property type="entry name" value="PPM-type-like_dom_sf"/>
</dbReference>
<evidence type="ECO:0000259" key="2">
    <source>
        <dbReference type="Pfam" id="PF13672"/>
    </source>
</evidence>
<feature type="domain" description="PPM-type phosphatase" evidence="2">
    <location>
        <begin position="23"/>
        <end position="137"/>
    </location>
</feature>
<accession>A0ABW6XMG5</accession>
<feature type="region of interest" description="Disordered" evidence="1">
    <location>
        <begin position="244"/>
        <end position="270"/>
    </location>
</feature>
<dbReference type="Proteomes" id="UP001602370">
    <property type="component" value="Unassembled WGS sequence"/>
</dbReference>
<dbReference type="RefSeq" id="WP_388306149.1">
    <property type="nucleotide sequence ID" value="NZ_JBIBDZ010000002.1"/>
</dbReference>
<dbReference type="InterPro" id="IPR001932">
    <property type="entry name" value="PPM-type_phosphatase-like_dom"/>
</dbReference>
<keyword evidence="4" id="KW-1185">Reference proteome</keyword>
<evidence type="ECO:0000313" key="4">
    <source>
        <dbReference type="Proteomes" id="UP001602370"/>
    </source>
</evidence>
<comment type="caution">
    <text evidence="3">The sequence shown here is derived from an EMBL/GenBank/DDBJ whole genome shotgun (WGS) entry which is preliminary data.</text>
</comment>
<organism evidence="3 4">
    <name type="scientific">Streptomyces flavochromogenes</name>
    <dbReference type="NCBI Taxonomy" id="68199"/>
    <lineage>
        <taxon>Bacteria</taxon>
        <taxon>Bacillati</taxon>
        <taxon>Actinomycetota</taxon>
        <taxon>Actinomycetes</taxon>
        <taxon>Kitasatosporales</taxon>
        <taxon>Streptomycetaceae</taxon>
        <taxon>Streptomyces</taxon>
    </lineage>
</organism>
<dbReference type="SUPFAM" id="SSF81606">
    <property type="entry name" value="PP2C-like"/>
    <property type="match status" value="1"/>
</dbReference>
<sequence>MLVDVASYARPQGPNEDFALSDSTAAVVLDGAGMAPGMNSGCQHGVAWYVEQLGTRLHAEATQGDASLTDCLATAIESTASLHRDTCVVDNPLSPSATVSVARVRGDVFEWLVLGDCTVLIQSNGVVTAATDDRLARVAPHAREALARAVPGSPERQRAHEALVQEERSRRNERGGYWVAAADPTAASQALTGSESTSRVQSAALLTDGAGRLVTTFRSTDWQGYMTMLNHGSPEDVLRQVRETEASDPDLSRWPRSKQHDDATIAYIRP</sequence>
<reference evidence="3 4" key="1">
    <citation type="submission" date="2024-10" db="EMBL/GenBank/DDBJ databases">
        <title>The Natural Products Discovery Center: Release of the First 8490 Sequenced Strains for Exploring Actinobacteria Biosynthetic Diversity.</title>
        <authorList>
            <person name="Kalkreuter E."/>
            <person name="Kautsar S.A."/>
            <person name="Yang D."/>
            <person name="Bader C.D."/>
            <person name="Teijaro C.N."/>
            <person name="Fluegel L."/>
            <person name="Davis C.M."/>
            <person name="Simpson J.R."/>
            <person name="Lauterbach L."/>
            <person name="Steele A.D."/>
            <person name="Gui C."/>
            <person name="Meng S."/>
            <person name="Li G."/>
            <person name="Viehrig K."/>
            <person name="Ye F."/>
            <person name="Su P."/>
            <person name="Kiefer A.F."/>
            <person name="Nichols A."/>
            <person name="Cepeda A.J."/>
            <person name="Yan W."/>
            <person name="Fan B."/>
            <person name="Jiang Y."/>
            <person name="Adhikari A."/>
            <person name="Zheng C.-J."/>
            <person name="Schuster L."/>
            <person name="Cowan T.M."/>
            <person name="Smanski M.J."/>
            <person name="Chevrette M.G."/>
            <person name="De Carvalho L.P.S."/>
            <person name="Shen B."/>
        </authorList>
    </citation>
    <scope>NUCLEOTIDE SEQUENCE [LARGE SCALE GENOMIC DNA]</scope>
    <source>
        <strain evidence="3 4">NPDC012605</strain>
    </source>
</reference>